<dbReference type="InterPro" id="IPR000802">
    <property type="entry name" value="Arsenical_pump_ArsB"/>
</dbReference>
<evidence type="ECO:0000313" key="10">
    <source>
        <dbReference type="EMBL" id="RWX51561.1"/>
    </source>
</evidence>
<comment type="subcellular location">
    <subcellularLocation>
        <location evidence="1">Cell membrane</location>
        <topology evidence="1">Multi-pass membrane protein</topology>
    </subcellularLocation>
</comment>
<accession>A0A444JEN5</accession>
<evidence type="ECO:0000313" key="11">
    <source>
        <dbReference type="Proteomes" id="UP000288892"/>
    </source>
</evidence>
<dbReference type="GO" id="GO:0005886">
    <property type="term" value="C:plasma membrane"/>
    <property type="evidence" value="ECO:0007669"/>
    <property type="project" value="UniProtKB-SubCell"/>
</dbReference>
<keyword evidence="5 8" id="KW-0812">Transmembrane</keyword>
<dbReference type="PANTHER" id="PTHR43568:SF1">
    <property type="entry name" value="P PROTEIN"/>
    <property type="match status" value="1"/>
</dbReference>
<feature type="transmembrane region" description="Helical" evidence="8">
    <location>
        <begin position="189"/>
        <end position="222"/>
    </location>
</feature>
<organism evidence="10 11">
    <name type="scientific">Candidatus Electrothrix marina</name>
    <dbReference type="NCBI Taxonomy" id="1859130"/>
    <lineage>
        <taxon>Bacteria</taxon>
        <taxon>Pseudomonadati</taxon>
        <taxon>Thermodesulfobacteriota</taxon>
        <taxon>Desulfobulbia</taxon>
        <taxon>Desulfobulbales</taxon>
        <taxon>Desulfobulbaceae</taxon>
        <taxon>Candidatus Electrothrix</taxon>
    </lineage>
</organism>
<protein>
    <submittedName>
        <fullName evidence="10">Na+/H+ antiporter NhaD</fullName>
    </submittedName>
</protein>
<keyword evidence="6 8" id="KW-1133">Transmembrane helix</keyword>
<gene>
    <name evidence="10" type="ORF">VU01_11165</name>
</gene>
<evidence type="ECO:0000256" key="6">
    <source>
        <dbReference type="ARBA" id="ARBA00022989"/>
    </source>
</evidence>
<feature type="domain" description="Citrate transporter-like" evidence="9">
    <location>
        <begin position="37"/>
        <end position="397"/>
    </location>
</feature>
<feature type="transmembrane region" description="Helical" evidence="8">
    <location>
        <begin position="123"/>
        <end position="151"/>
    </location>
</feature>
<dbReference type="InterPro" id="IPR004680">
    <property type="entry name" value="Cit_transptr-like_dom"/>
</dbReference>
<proteinExistence type="inferred from homology"/>
<feature type="transmembrane region" description="Helical" evidence="8">
    <location>
        <begin position="256"/>
        <end position="274"/>
    </location>
</feature>
<feature type="transmembrane region" description="Helical" evidence="8">
    <location>
        <begin position="41"/>
        <end position="63"/>
    </location>
</feature>
<evidence type="ECO:0000256" key="4">
    <source>
        <dbReference type="ARBA" id="ARBA00022475"/>
    </source>
</evidence>
<dbReference type="GO" id="GO:0015105">
    <property type="term" value="F:arsenite transmembrane transporter activity"/>
    <property type="evidence" value="ECO:0007669"/>
    <property type="project" value="InterPro"/>
</dbReference>
<evidence type="ECO:0000256" key="2">
    <source>
        <dbReference type="ARBA" id="ARBA00009843"/>
    </source>
</evidence>
<feature type="transmembrane region" description="Helical" evidence="8">
    <location>
        <begin position="311"/>
        <end position="330"/>
    </location>
</feature>
<evidence type="ECO:0000259" key="9">
    <source>
        <dbReference type="Pfam" id="PF03600"/>
    </source>
</evidence>
<feature type="transmembrane region" description="Helical" evidence="8">
    <location>
        <begin position="12"/>
        <end position="29"/>
    </location>
</feature>
<comment type="similarity">
    <text evidence="2">Belongs to the CitM (TC 2.A.11) transporter family.</text>
</comment>
<feature type="transmembrane region" description="Helical" evidence="8">
    <location>
        <begin position="163"/>
        <end position="183"/>
    </location>
</feature>
<comment type="caution">
    <text evidence="10">The sequence shown here is derived from an EMBL/GenBank/DDBJ whole genome shotgun (WGS) entry which is preliminary data.</text>
</comment>
<feature type="transmembrane region" description="Helical" evidence="8">
    <location>
        <begin position="435"/>
        <end position="456"/>
    </location>
</feature>
<evidence type="ECO:0000256" key="8">
    <source>
        <dbReference type="SAM" id="Phobius"/>
    </source>
</evidence>
<evidence type="ECO:0000256" key="5">
    <source>
        <dbReference type="ARBA" id="ARBA00022692"/>
    </source>
</evidence>
<dbReference type="InterPro" id="IPR051475">
    <property type="entry name" value="Diverse_Ion_Transporter"/>
</dbReference>
<reference evidence="10 11" key="1">
    <citation type="submission" date="2017-01" db="EMBL/GenBank/DDBJ databases">
        <title>The cable genome- insights into the physiology and evolution of filamentous bacteria capable of sulfide oxidation via long distance electron transfer.</title>
        <authorList>
            <person name="Schreiber L."/>
            <person name="Bjerg J.T."/>
            <person name="Boggild A."/>
            <person name="Van De Vossenberg J."/>
            <person name="Meysman F."/>
            <person name="Nielsen L.P."/>
            <person name="Schramm A."/>
            <person name="Kjeldsen K.U."/>
        </authorList>
    </citation>
    <scope>NUCLEOTIDE SEQUENCE [LARGE SCALE GENOMIC DNA]</scope>
    <source>
        <strain evidence="10">A5</strain>
    </source>
</reference>
<dbReference type="Pfam" id="PF03600">
    <property type="entry name" value="CitMHS"/>
    <property type="match status" value="1"/>
</dbReference>
<evidence type="ECO:0000256" key="7">
    <source>
        <dbReference type="ARBA" id="ARBA00023136"/>
    </source>
</evidence>
<keyword evidence="4" id="KW-1003">Cell membrane</keyword>
<name>A0A444JEN5_9BACT</name>
<dbReference type="EMBL" id="MTKS01000116">
    <property type="protein sequence ID" value="RWX51561.1"/>
    <property type="molecule type" value="Genomic_DNA"/>
</dbReference>
<keyword evidence="3" id="KW-0813">Transport</keyword>
<evidence type="ECO:0000256" key="3">
    <source>
        <dbReference type="ARBA" id="ARBA00022448"/>
    </source>
</evidence>
<keyword evidence="11" id="KW-1185">Reference proteome</keyword>
<feature type="transmembrane region" description="Helical" evidence="8">
    <location>
        <begin position="394"/>
        <end position="423"/>
    </location>
</feature>
<keyword evidence="7 8" id="KW-0472">Membrane</keyword>
<sequence>MEHAVAHASHGTTIFFTGVLILLIASLALEEKIHAKKSLIVGLFAAVLLLLDGALGLLPFGPITLPNGHTLDMPVYIEAIDWGVIAIIIGSSIFVDVTSRSGLFTWIAIKLTKLSCGDPLKLLWYYGLMTVVFSAVLNNVTAMIIVGSLSAVSLKRLQREEQLLGFLLIEGLLTNIGGLLTLISSVPNIIIGTTAGISFITFFLKASPYVVVATGATIWLGARLFKINKLSDTEEIAAAKQHVAGFDENDGIESRGFFWFGAVMLGAFILVIATTSVLPVVSSLGMGYVALTFALIMLIRYKHEVEQFYKAVDWDLIGFFMALFVVIHMLEYAGVLNLIGQGITRIIGEDGNRFGVGALLVSSAAFSSVTDNIPLAAMLGKILAAQGTAGDSSLWWSVIFGANLGGNLTPIGSASTLVAVTIIHKHKLKLSFGGFVAKALPFAAMHIVLATIYVLVFL</sequence>
<evidence type="ECO:0000256" key="1">
    <source>
        <dbReference type="ARBA" id="ARBA00004651"/>
    </source>
</evidence>
<dbReference type="AlphaFoldDB" id="A0A444JEN5"/>
<dbReference type="PANTHER" id="PTHR43568">
    <property type="entry name" value="P PROTEIN"/>
    <property type="match status" value="1"/>
</dbReference>
<dbReference type="Proteomes" id="UP000288892">
    <property type="component" value="Unassembled WGS sequence"/>
</dbReference>
<feature type="transmembrane region" description="Helical" evidence="8">
    <location>
        <begin position="280"/>
        <end position="299"/>
    </location>
</feature>
<dbReference type="PRINTS" id="PR00758">
    <property type="entry name" value="ARSENICPUMP"/>
</dbReference>